<dbReference type="Proteomes" id="UP000887116">
    <property type="component" value="Unassembled WGS sequence"/>
</dbReference>
<dbReference type="OrthoDB" id="10316502at2759"/>
<comment type="caution">
    <text evidence="1">The sequence shown here is derived from an EMBL/GenBank/DDBJ whole genome shotgun (WGS) entry which is preliminary data.</text>
</comment>
<sequence>MIIAPFTPPLSHRKPITYHRIPNHPITTEEHFFNCTRSHKSNGSNPHLPTPLILGSNFRVRPQTFRPQSRWRAAPSSVRCRIHKDLFSFRIAGSRSVGIGPQYIAVLFRTKRSCPREKRATSSLTKLCLTGPVSDFFFYFF</sequence>
<keyword evidence="2" id="KW-1185">Reference proteome</keyword>
<evidence type="ECO:0000313" key="1">
    <source>
        <dbReference type="EMBL" id="GFQ69381.1"/>
    </source>
</evidence>
<proteinExistence type="predicted"/>
<gene>
    <name evidence="1" type="ORF">TNCT_142021</name>
</gene>
<reference evidence="1" key="1">
    <citation type="submission" date="2020-07" db="EMBL/GenBank/DDBJ databases">
        <title>Multicomponent nature underlies the extraordinary mechanical properties of spider dragline silk.</title>
        <authorList>
            <person name="Kono N."/>
            <person name="Nakamura H."/>
            <person name="Mori M."/>
            <person name="Yoshida Y."/>
            <person name="Ohtoshi R."/>
            <person name="Malay A.D."/>
            <person name="Moran D.A.P."/>
            <person name="Tomita M."/>
            <person name="Numata K."/>
            <person name="Arakawa K."/>
        </authorList>
    </citation>
    <scope>NUCLEOTIDE SEQUENCE</scope>
</reference>
<protein>
    <submittedName>
        <fullName evidence="1">Uncharacterized protein</fullName>
    </submittedName>
</protein>
<organism evidence="1 2">
    <name type="scientific">Trichonephila clavata</name>
    <name type="common">Joro spider</name>
    <name type="synonym">Nephila clavata</name>
    <dbReference type="NCBI Taxonomy" id="2740835"/>
    <lineage>
        <taxon>Eukaryota</taxon>
        <taxon>Metazoa</taxon>
        <taxon>Ecdysozoa</taxon>
        <taxon>Arthropoda</taxon>
        <taxon>Chelicerata</taxon>
        <taxon>Arachnida</taxon>
        <taxon>Araneae</taxon>
        <taxon>Araneomorphae</taxon>
        <taxon>Entelegynae</taxon>
        <taxon>Araneoidea</taxon>
        <taxon>Nephilidae</taxon>
        <taxon>Trichonephila</taxon>
    </lineage>
</organism>
<dbReference type="AlphaFoldDB" id="A0A8X6KC96"/>
<accession>A0A8X6KC96</accession>
<name>A0A8X6KC96_TRICU</name>
<dbReference type="EMBL" id="BMAO01030656">
    <property type="protein sequence ID" value="GFQ69381.1"/>
    <property type="molecule type" value="Genomic_DNA"/>
</dbReference>
<evidence type="ECO:0000313" key="2">
    <source>
        <dbReference type="Proteomes" id="UP000887116"/>
    </source>
</evidence>